<keyword evidence="4" id="KW-1185">Reference proteome</keyword>
<dbReference type="PANTHER" id="PTHR35273">
    <property type="entry name" value="ALPHA-1,4 POLYGALACTOSAMINIDASE, PUTATIVE (AFU_ORTHOLOGUE AFUA_3G07890)-RELATED"/>
    <property type="match status" value="1"/>
</dbReference>
<reference evidence="3 4" key="1">
    <citation type="submission" date="2019-05" db="EMBL/GenBank/DDBJ databases">
        <authorList>
            <person name="Qu J.-H."/>
        </authorList>
    </citation>
    <scope>NUCLEOTIDE SEQUENCE [LARGE SCALE GENOMIC DNA]</scope>
    <source>
        <strain evidence="3 4">T17</strain>
    </source>
</reference>
<dbReference type="InterPro" id="IPR004352">
    <property type="entry name" value="GH114_TIM-barrel"/>
</dbReference>
<proteinExistence type="predicted"/>
<keyword evidence="1" id="KW-0732">Signal</keyword>
<sequence>MQALKSLLILILPIILATSCSSDGIDVDTVNIVDSTALPSDKTDWWKPQVGVSFDWDLADLEDKDQFDADVVDVDAFTTTKEQVAALHAQGKKVIAYLSVGTIENDRPDVHLLPKAVVGKVYDEWPDEKWLDIRRIDQLKPWLNSRFNMIIQKGFDAIEPDNLDSYSNETGFPISESDTRKYCDFLITMAHKNGLGIGQKNVPELAPEFSAKFDWALTEDAFDQGWQQDMQVFITKDKPVFAVEYTDMMSQKAFSTNVCPKAKSLRFDAIIKKRDLDKWTGRCQ</sequence>
<dbReference type="InterPro" id="IPR017853">
    <property type="entry name" value="GH"/>
</dbReference>
<evidence type="ECO:0000256" key="1">
    <source>
        <dbReference type="SAM" id="SignalP"/>
    </source>
</evidence>
<dbReference type="EMBL" id="VCEJ01000002">
    <property type="protein sequence ID" value="TLV03854.1"/>
    <property type="molecule type" value="Genomic_DNA"/>
</dbReference>
<gene>
    <name evidence="3" type="ORF">FEN17_09740</name>
</gene>
<evidence type="ECO:0000313" key="4">
    <source>
        <dbReference type="Proteomes" id="UP000306402"/>
    </source>
</evidence>
<dbReference type="PROSITE" id="PS51257">
    <property type="entry name" value="PROKAR_LIPOPROTEIN"/>
    <property type="match status" value="1"/>
</dbReference>
<dbReference type="Proteomes" id="UP000306402">
    <property type="component" value="Unassembled WGS sequence"/>
</dbReference>
<comment type="caution">
    <text evidence="3">The sequence shown here is derived from an EMBL/GenBank/DDBJ whole genome shotgun (WGS) entry which is preliminary data.</text>
</comment>
<dbReference type="RefSeq" id="WP_138365063.1">
    <property type="nucleotide sequence ID" value="NZ_VCEJ01000002.1"/>
</dbReference>
<name>A0A5R9L5K9_9BACT</name>
<feature type="chain" id="PRO_5024286672" evidence="1">
    <location>
        <begin position="23"/>
        <end position="284"/>
    </location>
</feature>
<dbReference type="Gene3D" id="3.20.20.70">
    <property type="entry name" value="Aldolase class I"/>
    <property type="match status" value="1"/>
</dbReference>
<dbReference type="OrthoDB" id="10730at2"/>
<feature type="domain" description="Glycoside-hydrolase family GH114 TIM-barrel" evidence="2">
    <location>
        <begin position="54"/>
        <end position="279"/>
    </location>
</feature>
<dbReference type="SUPFAM" id="SSF51445">
    <property type="entry name" value="(Trans)glycosidases"/>
    <property type="match status" value="1"/>
</dbReference>
<dbReference type="PANTHER" id="PTHR35273:SF2">
    <property type="entry name" value="ALPHA-GALACTOSIDASE"/>
    <property type="match status" value="1"/>
</dbReference>
<evidence type="ECO:0000259" key="2">
    <source>
        <dbReference type="Pfam" id="PF03537"/>
    </source>
</evidence>
<accession>A0A5R9L5K9</accession>
<feature type="signal peptide" evidence="1">
    <location>
        <begin position="1"/>
        <end position="22"/>
    </location>
</feature>
<dbReference type="AlphaFoldDB" id="A0A5R9L5K9"/>
<dbReference type="Pfam" id="PF03537">
    <property type="entry name" value="Glyco_hydro_114"/>
    <property type="match status" value="1"/>
</dbReference>
<organism evidence="3 4">
    <name type="scientific">Dyadobacter luticola</name>
    <dbReference type="NCBI Taxonomy" id="1979387"/>
    <lineage>
        <taxon>Bacteria</taxon>
        <taxon>Pseudomonadati</taxon>
        <taxon>Bacteroidota</taxon>
        <taxon>Cytophagia</taxon>
        <taxon>Cytophagales</taxon>
        <taxon>Spirosomataceae</taxon>
        <taxon>Dyadobacter</taxon>
    </lineage>
</organism>
<dbReference type="InterPro" id="IPR013785">
    <property type="entry name" value="Aldolase_TIM"/>
</dbReference>
<evidence type="ECO:0000313" key="3">
    <source>
        <dbReference type="EMBL" id="TLV03854.1"/>
    </source>
</evidence>
<protein>
    <submittedName>
        <fullName evidence="3">Endo alpha-1,4 polygalactosaminidase</fullName>
    </submittedName>
</protein>